<evidence type="ECO:0008006" key="3">
    <source>
        <dbReference type="Google" id="ProtNLM"/>
    </source>
</evidence>
<sequence length="314" mass="33157">MLPERPIPAPSDAIEASIELRNHLNAREAGKYTTGVGLKQAGGEFTTQIALFVYVPQKRPPKDVLEGELVPPEFGGYVTDVVEARPTLIDDTARYDPLRGGIEMSRERLIQDGIFAPPTGTLGALVTSRVNGGDAQILTCAHVVQQTDIDVYQPGLGSISPTTDIVGTVSALRREFNPLFLDCAVIDLNGSRSGKATIEDIGAVQGAVVDVPSIGEVVKKRGKRTLVTYGFVVRLISSPFVPAYDQMEISGAVPFVTLFAGGGDSGSVVLNSSNQVLGLLFAIPREDLGPGLGSGGLAMPIFDVQEALQVDIAT</sequence>
<dbReference type="Proteomes" id="UP000215483">
    <property type="component" value="Unassembled WGS sequence"/>
</dbReference>
<accession>A0A233S899</accession>
<comment type="caution">
    <text evidence="1">The sequence shown here is derived from an EMBL/GenBank/DDBJ whole genome shotgun (WGS) entry which is preliminary data.</text>
</comment>
<dbReference type="AlphaFoldDB" id="A0A233S899"/>
<evidence type="ECO:0000313" key="1">
    <source>
        <dbReference type="EMBL" id="OXY91895.1"/>
    </source>
</evidence>
<evidence type="ECO:0000313" key="2">
    <source>
        <dbReference type="Proteomes" id="UP000215483"/>
    </source>
</evidence>
<dbReference type="OrthoDB" id="1491548at2"/>
<dbReference type="SUPFAM" id="SSF50494">
    <property type="entry name" value="Trypsin-like serine proteases"/>
    <property type="match status" value="1"/>
</dbReference>
<protein>
    <recommendedName>
        <fullName evidence="3">Serine protease</fullName>
    </recommendedName>
</protein>
<keyword evidence="2" id="KW-1185">Reference proteome</keyword>
<dbReference type="InterPro" id="IPR009003">
    <property type="entry name" value="Peptidase_S1_PA"/>
</dbReference>
<dbReference type="Gene3D" id="2.40.10.10">
    <property type="entry name" value="Trypsin-like serine proteases"/>
    <property type="match status" value="2"/>
</dbReference>
<dbReference type="InterPro" id="IPR043504">
    <property type="entry name" value="Peptidase_S1_PA_chymotrypsin"/>
</dbReference>
<gene>
    <name evidence="1" type="ORF">BEK98_27745</name>
</gene>
<organism evidence="1 2">
    <name type="scientific">Streptomyces diastatochromogenes</name>
    <dbReference type="NCBI Taxonomy" id="42236"/>
    <lineage>
        <taxon>Bacteria</taxon>
        <taxon>Bacillati</taxon>
        <taxon>Actinomycetota</taxon>
        <taxon>Actinomycetes</taxon>
        <taxon>Kitasatosporales</taxon>
        <taxon>Streptomycetaceae</taxon>
        <taxon>Streptomyces</taxon>
    </lineage>
</organism>
<dbReference type="EMBL" id="MCGQ01000026">
    <property type="protein sequence ID" value="OXY91895.1"/>
    <property type="molecule type" value="Genomic_DNA"/>
</dbReference>
<name>A0A233S899_STRDA</name>
<dbReference type="RefSeq" id="WP_094219527.1">
    <property type="nucleotide sequence ID" value="NZ_MCGQ01000026.1"/>
</dbReference>
<proteinExistence type="predicted"/>
<reference evidence="1 2" key="1">
    <citation type="submission" date="2016-07" db="EMBL/GenBank/DDBJ databases">
        <title>Draft genome of Streptomyces diastatochromogenes.</title>
        <authorList>
            <person name="Podduturi R."/>
            <person name="Lukassen M.B."/>
            <person name="Clausen N."/>
            <person name="Nielsen J.L."/>
            <person name="Jorgensen N.O."/>
        </authorList>
    </citation>
    <scope>NUCLEOTIDE SEQUENCE [LARGE SCALE GENOMIC DNA]</scope>
    <source>
        <strain evidence="1 2">DSM 40608</strain>
    </source>
</reference>